<feature type="non-terminal residue" evidence="2">
    <location>
        <position position="1"/>
    </location>
</feature>
<dbReference type="EMBL" id="PFQF01000006">
    <property type="protein sequence ID" value="PJA20915.1"/>
    <property type="molecule type" value="Genomic_DNA"/>
</dbReference>
<reference evidence="3" key="1">
    <citation type="submission" date="2017-09" db="EMBL/GenBank/DDBJ databases">
        <title>Depth-based differentiation of microbial function through sediment-hosted aquifers and enrichment of novel symbionts in the deep terrestrial subsurface.</title>
        <authorList>
            <person name="Probst A.J."/>
            <person name="Ladd B."/>
            <person name="Jarett J.K."/>
            <person name="Geller-Mcgrath D.E."/>
            <person name="Sieber C.M.K."/>
            <person name="Emerson J.B."/>
            <person name="Anantharaman K."/>
            <person name="Thomas B.C."/>
            <person name="Malmstrom R."/>
            <person name="Stieglmeier M."/>
            <person name="Klingl A."/>
            <person name="Woyke T."/>
            <person name="Ryan C.M."/>
            <person name="Banfield J.F."/>
        </authorList>
    </citation>
    <scope>NUCLEOTIDE SEQUENCE [LARGE SCALE GENOMIC DNA]</scope>
</reference>
<evidence type="ECO:0000313" key="2">
    <source>
        <dbReference type="EMBL" id="PJA20915.1"/>
    </source>
</evidence>
<sequence length="96" mass="11262">GSTIYSDTWRGYTGIASKGYVHRLVEHKKEYVSKSGNYINGLEGFWGYLKRKLVAKGGIRKSRLHYYLGEYVWRYNHRSLNVKEQTNYLLNLVAKI</sequence>
<proteinExistence type="predicted"/>
<dbReference type="PANTHER" id="PTHR47163:SF2">
    <property type="entry name" value="SI:DKEY-17M8.2"/>
    <property type="match status" value="1"/>
</dbReference>
<name>A0A2M7W4S9_9BACT</name>
<organism evidence="2 3">
    <name type="scientific">Candidatus Berkelbacteria bacterium CG_4_10_14_0_2_um_filter_35_9_33_12</name>
    <dbReference type="NCBI Taxonomy" id="1974499"/>
    <lineage>
        <taxon>Bacteria</taxon>
        <taxon>Candidatus Berkelbacteria</taxon>
    </lineage>
</organism>
<gene>
    <name evidence="2" type="ORF">COX60_00290</name>
</gene>
<protein>
    <recommendedName>
        <fullName evidence="1">ISXO2-like transposase domain-containing protein</fullName>
    </recommendedName>
</protein>
<dbReference type="PANTHER" id="PTHR47163">
    <property type="entry name" value="DDE_TNP_IS1595 DOMAIN-CONTAINING PROTEIN"/>
    <property type="match status" value="1"/>
</dbReference>
<accession>A0A2M7W4S9</accession>
<dbReference type="Proteomes" id="UP000230137">
    <property type="component" value="Unassembled WGS sequence"/>
</dbReference>
<evidence type="ECO:0000313" key="3">
    <source>
        <dbReference type="Proteomes" id="UP000230137"/>
    </source>
</evidence>
<evidence type="ECO:0000259" key="1">
    <source>
        <dbReference type="Pfam" id="PF12762"/>
    </source>
</evidence>
<comment type="caution">
    <text evidence="2">The sequence shown here is derived from an EMBL/GenBank/DDBJ whole genome shotgun (WGS) entry which is preliminary data.</text>
</comment>
<dbReference type="InterPro" id="IPR053164">
    <property type="entry name" value="IS1016-like_transposase"/>
</dbReference>
<dbReference type="Pfam" id="PF12762">
    <property type="entry name" value="DDE_Tnp_IS1595"/>
    <property type="match status" value="1"/>
</dbReference>
<dbReference type="AlphaFoldDB" id="A0A2M7W4S9"/>
<dbReference type="InterPro" id="IPR024445">
    <property type="entry name" value="Tnp_ISXO2-like"/>
</dbReference>
<feature type="domain" description="ISXO2-like transposase" evidence="1">
    <location>
        <begin position="1"/>
        <end position="76"/>
    </location>
</feature>